<dbReference type="HAMAP" id="MF_00434">
    <property type="entry name" value="Pterin_4_alpha"/>
    <property type="match status" value="1"/>
</dbReference>
<evidence type="ECO:0000256" key="2">
    <source>
        <dbReference type="ARBA" id="ARBA00006472"/>
    </source>
</evidence>
<dbReference type="CDD" id="cd00913">
    <property type="entry name" value="PCD_DCoH_subfamily_a"/>
    <property type="match status" value="1"/>
</dbReference>
<accession>A0A0F9UXJ2</accession>
<protein>
    <recommendedName>
        <fullName evidence="3">4a-hydroxytetrahydrobiopterin dehydratase</fullName>
        <ecNumber evidence="3">4.2.1.96</ecNumber>
    </recommendedName>
</protein>
<name>A0A0F9UXJ2_9ZZZZ</name>
<evidence type="ECO:0000256" key="1">
    <source>
        <dbReference type="ARBA" id="ARBA00001554"/>
    </source>
</evidence>
<gene>
    <name evidence="5" type="ORF">LCGC14_0210300</name>
</gene>
<dbReference type="AlphaFoldDB" id="A0A0F9UXJ2"/>
<sequence>MATLAEHPCQPCKRNAPRLSPDEAKTLLKGLSEWQIVEHDGIMKLSRSFTFRDFASALKFTQLVGDIAEQAGHHPVIVTEWGKAAVTWWTHTIDGLHLNDFILAARTDEVAD</sequence>
<dbReference type="PANTHER" id="PTHR42805:SF1">
    <property type="entry name" value="PTERIN-4-ALPHA-CARBINOLAMINE DEHYDRATASE-RELATED"/>
    <property type="match status" value="1"/>
</dbReference>
<comment type="catalytic activity">
    <reaction evidence="1">
        <text>(4aS,6R)-4a-hydroxy-L-erythro-5,6,7,8-tetrahydrobiopterin = (6R)-L-erythro-6,7-dihydrobiopterin + H2O</text>
        <dbReference type="Rhea" id="RHEA:11920"/>
        <dbReference type="ChEBI" id="CHEBI:15377"/>
        <dbReference type="ChEBI" id="CHEBI:15642"/>
        <dbReference type="ChEBI" id="CHEBI:43120"/>
        <dbReference type="EC" id="4.2.1.96"/>
    </reaction>
</comment>
<organism evidence="5">
    <name type="scientific">marine sediment metagenome</name>
    <dbReference type="NCBI Taxonomy" id="412755"/>
    <lineage>
        <taxon>unclassified sequences</taxon>
        <taxon>metagenomes</taxon>
        <taxon>ecological metagenomes</taxon>
    </lineage>
</organism>
<dbReference type="Pfam" id="PF01329">
    <property type="entry name" value="Pterin_4a"/>
    <property type="match status" value="1"/>
</dbReference>
<evidence type="ECO:0000256" key="4">
    <source>
        <dbReference type="ARBA" id="ARBA00023239"/>
    </source>
</evidence>
<evidence type="ECO:0000256" key="3">
    <source>
        <dbReference type="ARBA" id="ARBA00013252"/>
    </source>
</evidence>
<proteinExistence type="inferred from homology"/>
<dbReference type="InterPro" id="IPR001533">
    <property type="entry name" value="Pterin_deHydtase"/>
</dbReference>
<evidence type="ECO:0000313" key="5">
    <source>
        <dbReference type="EMBL" id="KKN92217.1"/>
    </source>
</evidence>
<dbReference type="PANTHER" id="PTHR42805">
    <property type="entry name" value="PTERIN-4-ALPHA-CARBINOLAMINE DEHYDRATASE-RELATED"/>
    <property type="match status" value="1"/>
</dbReference>
<dbReference type="InterPro" id="IPR036428">
    <property type="entry name" value="PCD_sf"/>
</dbReference>
<dbReference type="EC" id="4.2.1.96" evidence="3"/>
<dbReference type="EMBL" id="LAZR01000096">
    <property type="protein sequence ID" value="KKN92217.1"/>
    <property type="molecule type" value="Genomic_DNA"/>
</dbReference>
<dbReference type="InterPro" id="IPR050376">
    <property type="entry name" value="Pterin-4-alpha-carb_dehyd"/>
</dbReference>
<dbReference type="GO" id="GO:0008124">
    <property type="term" value="F:4-alpha-hydroxytetrahydrobiopterin dehydratase activity"/>
    <property type="evidence" value="ECO:0007669"/>
    <property type="project" value="UniProtKB-EC"/>
</dbReference>
<dbReference type="Gene3D" id="3.30.1360.20">
    <property type="entry name" value="Transcriptional coactivator/pterin dehydratase"/>
    <property type="match status" value="1"/>
</dbReference>
<keyword evidence="4" id="KW-0456">Lyase</keyword>
<dbReference type="SUPFAM" id="SSF55248">
    <property type="entry name" value="PCD-like"/>
    <property type="match status" value="1"/>
</dbReference>
<dbReference type="NCBIfam" id="NF002016">
    <property type="entry name" value="PRK00823.1-1"/>
    <property type="match status" value="1"/>
</dbReference>
<comment type="caution">
    <text evidence="5">The sequence shown here is derived from an EMBL/GenBank/DDBJ whole genome shotgun (WGS) entry which is preliminary data.</text>
</comment>
<reference evidence="5" key="1">
    <citation type="journal article" date="2015" name="Nature">
        <title>Complex archaea that bridge the gap between prokaryotes and eukaryotes.</title>
        <authorList>
            <person name="Spang A."/>
            <person name="Saw J.H."/>
            <person name="Jorgensen S.L."/>
            <person name="Zaremba-Niedzwiedzka K."/>
            <person name="Martijn J."/>
            <person name="Lind A.E."/>
            <person name="van Eijk R."/>
            <person name="Schleper C."/>
            <person name="Guy L."/>
            <person name="Ettema T.J."/>
        </authorList>
    </citation>
    <scope>NUCLEOTIDE SEQUENCE</scope>
</reference>
<dbReference type="GO" id="GO:0006729">
    <property type="term" value="P:tetrahydrobiopterin biosynthetic process"/>
    <property type="evidence" value="ECO:0007669"/>
    <property type="project" value="InterPro"/>
</dbReference>
<comment type="similarity">
    <text evidence="2">Belongs to the pterin-4-alpha-carbinolamine dehydratase family.</text>
</comment>